<feature type="compositionally biased region" description="Low complexity" evidence="2">
    <location>
        <begin position="322"/>
        <end position="336"/>
    </location>
</feature>
<dbReference type="AlphaFoldDB" id="A0AA38HBQ8"/>
<reference evidence="3" key="1">
    <citation type="journal article" date="2022" name="G3 (Bethesda)">
        <title>High quality genome of the basidiomycete yeast Dioszegia hungarica PDD-24b-2 isolated from cloud water.</title>
        <authorList>
            <person name="Jarrige D."/>
            <person name="Haridas S."/>
            <person name="Bleykasten-Grosshans C."/>
            <person name="Joly M."/>
            <person name="Nadalig T."/>
            <person name="Sancelme M."/>
            <person name="Vuilleumier S."/>
            <person name="Grigoriev I.V."/>
            <person name="Amato P."/>
            <person name="Bringel F."/>
        </authorList>
    </citation>
    <scope>NUCLEOTIDE SEQUENCE</scope>
    <source>
        <strain evidence="3">PDD-24b-2</strain>
    </source>
</reference>
<proteinExistence type="predicted"/>
<organism evidence="3 4">
    <name type="scientific">Dioszegia hungarica</name>
    <dbReference type="NCBI Taxonomy" id="4972"/>
    <lineage>
        <taxon>Eukaryota</taxon>
        <taxon>Fungi</taxon>
        <taxon>Dikarya</taxon>
        <taxon>Basidiomycota</taxon>
        <taxon>Agaricomycotina</taxon>
        <taxon>Tremellomycetes</taxon>
        <taxon>Tremellales</taxon>
        <taxon>Bulleribasidiaceae</taxon>
        <taxon>Dioszegia</taxon>
    </lineage>
</organism>
<sequence>MSGHGEAGSLQRAHALSAQAAELLHSPSPPLPALTSALDAYRQAAELFSQATTVPGVDSGTLKTLQLLTTQHRKLVKDLERRIASAQPILRRAATVPAPSSSGATGSSAAPGRVGRDARPSEPIRRPTEPAGLAAIGLTPSPFFASTASAHRPSLTQAVGNSTRALPPFAQRPHPATTSTPAAPSLTSTSVHQPTLSPLYSSASSEDPDPAESYITFGLGLAGDGKAGRGGKEVDPFSKFWGMLEECLDVVSRPVAFASVPLGPKSEAMGQGEDGDFDEGRKEREKLKRERKRTKSKAKGMEIDRTASPSDSYCMVSSEAPAASSSRTGRTGSPSSKTPEELQLENESLRASLDALAVHNQQVERENQELKKRSLEREAVLRTIAEGVRKEAEKARLDTSVLLRSQILSASISTDAAAPPARHTHVGTSTTTKQGDDAQTVEKLKHRIGALEEEVKSLKTDNEKQKANVIKYKDRLELIKSKSRAKKEARGES</sequence>
<dbReference type="EMBL" id="JAKWFO010000005">
    <property type="protein sequence ID" value="KAI9636086.1"/>
    <property type="molecule type" value="Genomic_DNA"/>
</dbReference>
<gene>
    <name evidence="3" type="ORF">MKK02DRAFT_44787</name>
</gene>
<keyword evidence="1" id="KW-0175">Coiled coil</keyword>
<evidence type="ECO:0000313" key="3">
    <source>
        <dbReference type="EMBL" id="KAI9636086.1"/>
    </source>
</evidence>
<dbReference type="PANTHER" id="PTHR40130:SF1">
    <property type="entry name" value="SPINDLE POLE BODY-ASSOCIATED PROTEIN CUT12 DOMAIN-CONTAINING PROTEIN"/>
    <property type="match status" value="1"/>
</dbReference>
<dbReference type="Proteomes" id="UP001164286">
    <property type="component" value="Unassembled WGS sequence"/>
</dbReference>
<protein>
    <submittedName>
        <fullName evidence="3">Uncharacterized protein</fullName>
    </submittedName>
</protein>
<comment type="caution">
    <text evidence="3">The sequence shown here is derived from an EMBL/GenBank/DDBJ whole genome shotgun (WGS) entry which is preliminary data.</text>
</comment>
<keyword evidence="4" id="KW-1185">Reference proteome</keyword>
<feature type="compositionally biased region" description="Basic and acidic residues" evidence="2">
    <location>
        <begin position="114"/>
        <end position="128"/>
    </location>
</feature>
<feature type="coiled-coil region" evidence="1">
    <location>
        <begin position="346"/>
        <end position="380"/>
    </location>
</feature>
<evidence type="ECO:0000256" key="2">
    <source>
        <dbReference type="SAM" id="MobiDB-lite"/>
    </source>
</evidence>
<evidence type="ECO:0000256" key="1">
    <source>
        <dbReference type="SAM" id="Coils"/>
    </source>
</evidence>
<feature type="compositionally biased region" description="Basic residues" evidence="2">
    <location>
        <begin position="289"/>
        <end position="298"/>
    </location>
</feature>
<feature type="region of interest" description="Disordered" evidence="2">
    <location>
        <begin position="262"/>
        <end position="345"/>
    </location>
</feature>
<feature type="region of interest" description="Disordered" evidence="2">
    <location>
        <begin position="414"/>
        <end position="436"/>
    </location>
</feature>
<dbReference type="PANTHER" id="PTHR40130">
    <property type="entry name" value="EXPRESSED PROTEIN"/>
    <property type="match status" value="1"/>
</dbReference>
<accession>A0AA38HBQ8</accession>
<name>A0AA38HBQ8_9TREE</name>
<feature type="region of interest" description="Disordered" evidence="2">
    <location>
        <begin position="94"/>
        <end position="136"/>
    </location>
</feature>
<feature type="compositionally biased region" description="Polar residues" evidence="2">
    <location>
        <begin position="191"/>
        <end position="205"/>
    </location>
</feature>
<feature type="compositionally biased region" description="Low complexity" evidence="2">
    <location>
        <begin position="97"/>
        <end position="112"/>
    </location>
</feature>
<dbReference type="GeneID" id="77732287"/>
<dbReference type="RefSeq" id="XP_052945863.1">
    <property type="nucleotide sequence ID" value="XM_053093082.1"/>
</dbReference>
<feature type="region of interest" description="Disordered" evidence="2">
    <location>
        <begin position="165"/>
        <end position="208"/>
    </location>
</feature>
<evidence type="ECO:0000313" key="4">
    <source>
        <dbReference type="Proteomes" id="UP001164286"/>
    </source>
</evidence>
<feature type="coiled-coil region" evidence="1">
    <location>
        <begin position="441"/>
        <end position="475"/>
    </location>
</feature>
<feature type="compositionally biased region" description="Basic and acidic residues" evidence="2">
    <location>
        <begin position="278"/>
        <end position="288"/>
    </location>
</feature>
<feature type="compositionally biased region" description="Low complexity" evidence="2">
    <location>
        <begin position="175"/>
        <end position="190"/>
    </location>
</feature>